<keyword evidence="4" id="KW-0281">Fimbrium</keyword>
<sequence length="185" mass="19236">MKKSTLYIGMAMLMSTAFAHASDPTESATVTITGNVSGSNPGASCGVYPSLNSININQMGNDIVEQGSEPDVMGLVTLRVANPDDLSGCNAEIAAGHIALKLHGQADDAQGTSLANTERRSPASGVAIGLFNYDTKEIIAINDTVLDIDKDSNSVKLGLELVKLAGQNMTDGNVKGSLTIDIIRL</sequence>
<name>A0A9J9GEE9_ENT38</name>
<dbReference type="AlphaFoldDB" id="A0A9J9GEE9"/>
<dbReference type="InterPro" id="IPR008966">
    <property type="entry name" value="Adhesion_dom_sf"/>
</dbReference>
<evidence type="ECO:0000256" key="5">
    <source>
        <dbReference type="SAM" id="SignalP"/>
    </source>
</evidence>
<organism evidence="6 7">
    <name type="scientific">Enterobacter sp. (strain 638)</name>
    <dbReference type="NCBI Taxonomy" id="399742"/>
    <lineage>
        <taxon>Bacteria</taxon>
        <taxon>Pseudomonadati</taxon>
        <taxon>Pseudomonadota</taxon>
        <taxon>Gammaproteobacteria</taxon>
        <taxon>Enterobacterales</taxon>
        <taxon>Enterobacteriaceae</taxon>
        <taxon>Enterobacter</taxon>
    </lineage>
</organism>
<dbReference type="KEGG" id="ent:Ent638_0822"/>
<comment type="similarity">
    <text evidence="2">Belongs to the fimbrial protein family.</text>
</comment>
<feature type="chain" id="PRO_5039897830" description="Fimbrial protein" evidence="5">
    <location>
        <begin position="22"/>
        <end position="185"/>
    </location>
</feature>
<dbReference type="PANTHER" id="PTHR33420:SF3">
    <property type="entry name" value="FIMBRIAL SUBUNIT ELFA"/>
    <property type="match status" value="1"/>
</dbReference>
<dbReference type="SUPFAM" id="SSF49401">
    <property type="entry name" value="Bacterial adhesins"/>
    <property type="match status" value="1"/>
</dbReference>
<dbReference type="PANTHER" id="PTHR33420">
    <property type="entry name" value="FIMBRIAL SUBUNIT ELFA-RELATED"/>
    <property type="match status" value="1"/>
</dbReference>
<evidence type="ECO:0000313" key="6">
    <source>
        <dbReference type="EMBL" id="ABP59507.1"/>
    </source>
</evidence>
<accession>A0A9J9GEE9</accession>
<dbReference type="Gene3D" id="2.60.40.1090">
    <property type="entry name" value="Fimbrial-type adhesion domain"/>
    <property type="match status" value="1"/>
</dbReference>
<dbReference type="Proteomes" id="UP000000230">
    <property type="component" value="Chromosome"/>
</dbReference>
<evidence type="ECO:0008006" key="8">
    <source>
        <dbReference type="Google" id="ProtNLM"/>
    </source>
</evidence>
<comment type="subcellular location">
    <subcellularLocation>
        <location evidence="1">Fimbrium</location>
    </subcellularLocation>
</comment>
<dbReference type="InterPro" id="IPR050263">
    <property type="entry name" value="Bact_Fimbrial_Adh_Pro"/>
</dbReference>
<feature type="signal peptide" evidence="5">
    <location>
        <begin position="1"/>
        <end position="21"/>
    </location>
</feature>
<gene>
    <name evidence="6" type="ordered locus">Ent638_0822</name>
</gene>
<evidence type="ECO:0000256" key="1">
    <source>
        <dbReference type="ARBA" id="ARBA00004561"/>
    </source>
</evidence>
<evidence type="ECO:0000256" key="4">
    <source>
        <dbReference type="ARBA" id="ARBA00023263"/>
    </source>
</evidence>
<dbReference type="GO" id="GO:0043709">
    <property type="term" value="P:cell adhesion involved in single-species biofilm formation"/>
    <property type="evidence" value="ECO:0007669"/>
    <property type="project" value="TreeGrafter"/>
</dbReference>
<proteinExistence type="inferred from homology"/>
<dbReference type="RefSeq" id="WP_012016228.1">
    <property type="nucleotide sequence ID" value="NC_009436.1"/>
</dbReference>
<evidence type="ECO:0000313" key="7">
    <source>
        <dbReference type="Proteomes" id="UP000000230"/>
    </source>
</evidence>
<reference evidence="7" key="1">
    <citation type="journal article" date="2010" name="PLoS Genet.">
        <title>Genome sequence of the plant growth promoting endophytic bacterium Enterobacter sp. 638.</title>
        <authorList>
            <person name="Taghavi S."/>
            <person name="van der Lelie D."/>
            <person name="Hoffman A."/>
            <person name="Zhang Y.B."/>
            <person name="Walla M.D."/>
            <person name="Vangronsveld J."/>
            <person name="Newman L."/>
            <person name="Monchy S."/>
        </authorList>
    </citation>
    <scope>NUCLEOTIDE SEQUENCE [LARGE SCALE GENOMIC DNA]</scope>
    <source>
        <strain evidence="7">638</strain>
    </source>
</reference>
<dbReference type="InterPro" id="IPR036937">
    <property type="entry name" value="Adhesion_dom_fimbrial_sf"/>
</dbReference>
<dbReference type="EMBL" id="CP000653">
    <property type="protein sequence ID" value="ABP59507.1"/>
    <property type="molecule type" value="Genomic_DNA"/>
</dbReference>
<evidence type="ECO:0000256" key="2">
    <source>
        <dbReference type="ARBA" id="ARBA00006671"/>
    </source>
</evidence>
<keyword evidence="3 5" id="KW-0732">Signal</keyword>
<evidence type="ECO:0000256" key="3">
    <source>
        <dbReference type="ARBA" id="ARBA00022729"/>
    </source>
</evidence>
<dbReference type="GO" id="GO:0009289">
    <property type="term" value="C:pilus"/>
    <property type="evidence" value="ECO:0007669"/>
    <property type="project" value="UniProtKB-SubCell"/>
</dbReference>
<protein>
    <recommendedName>
        <fullName evidence="8">Fimbrial protein</fullName>
    </recommendedName>
</protein>
<keyword evidence="7" id="KW-1185">Reference proteome</keyword>